<protein>
    <recommendedName>
        <fullName evidence="3">Probable 26S proteasome regulatory subunit p27</fullName>
    </recommendedName>
</protein>
<evidence type="ECO:0000256" key="2">
    <source>
        <dbReference type="ARBA" id="ARBA00023186"/>
    </source>
</evidence>
<organism evidence="7 8">
    <name type="scientific">Pneumocystis murina (strain B123)</name>
    <name type="common">Mouse pneumocystis pneumonia agent</name>
    <name type="synonym">Pneumocystis carinii f. sp. muris</name>
    <dbReference type="NCBI Taxonomy" id="1069680"/>
    <lineage>
        <taxon>Eukaryota</taxon>
        <taxon>Fungi</taxon>
        <taxon>Dikarya</taxon>
        <taxon>Ascomycota</taxon>
        <taxon>Taphrinomycotina</taxon>
        <taxon>Pneumocystomycetes</taxon>
        <taxon>Pneumocystaceae</taxon>
        <taxon>Pneumocystis</taxon>
    </lineage>
</organism>
<comment type="caution">
    <text evidence="7">The sequence shown here is derived from an EMBL/GenBank/DDBJ whole genome shotgun (WGS) entry which is preliminary data.</text>
</comment>
<dbReference type="Pfam" id="PF17820">
    <property type="entry name" value="PDZ_6"/>
    <property type="match status" value="1"/>
</dbReference>
<evidence type="ECO:0000256" key="4">
    <source>
        <dbReference type="SAM" id="Coils"/>
    </source>
</evidence>
<evidence type="ECO:0000313" key="7">
    <source>
        <dbReference type="EMBL" id="EMR09910.1"/>
    </source>
</evidence>
<dbReference type="STRING" id="1069680.M7P7S1"/>
<gene>
    <name evidence="7" type="ORF">PNEG_01670</name>
</gene>
<dbReference type="OrthoDB" id="72325at2759"/>
<dbReference type="Proteomes" id="UP000011958">
    <property type="component" value="Unassembled WGS sequence"/>
</dbReference>
<accession>M7P7S1</accession>
<evidence type="ECO:0000256" key="3">
    <source>
        <dbReference type="ARBA" id="ARBA00068021"/>
    </source>
</evidence>
<evidence type="ECO:0000313" key="8">
    <source>
        <dbReference type="Proteomes" id="UP000011958"/>
    </source>
</evidence>
<keyword evidence="2" id="KW-0143">Chaperone</keyword>
<dbReference type="PANTHER" id="PTHR12651">
    <property type="entry name" value="26S PROTEASOME NON-ATPASE REGULATORY SUBUNIT 9"/>
    <property type="match status" value="1"/>
</dbReference>
<evidence type="ECO:0000259" key="5">
    <source>
        <dbReference type="Pfam" id="PF17820"/>
    </source>
</evidence>
<dbReference type="OMA" id="DWGGRGM"/>
<dbReference type="InterPro" id="IPR040815">
    <property type="entry name" value="Nas2_N"/>
</dbReference>
<dbReference type="HOGENOM" id="CLU_073146_0_0_1"/>
<dbReference type="RefSeq" id="XP_007873632.1">
    <property type="nucleotide sequence ID" value="XM_007875441.1"/>
</dbReference>
<dbReference type="PANTHER" id="PTHR12651:SF1">
    <property type="entry name" value="26S PROTEASOME NON-ATPASE REGULATORY SUBUNIT 9"/>
    <property type="match status" value="1"/>
</dbReference>
<sequence>MGILINTGTFQNQHELKDILQRIDEIKQELQSLGQVLSQNNVNMETSLIDAEGFPRSDINIVEVRMARARINRLKNDYRGLTDNMQTMLHNINILNSPQVVQEPVYQPFAKVNYIIHKSPADLAGLQEGDLIKKFGTVHAGSHDTLSAVSRLVQASENKEIEILVMRKIDTKETDINLILIPQKSWGGSGSLGAYIIPINI</sequence>
<keyword evidence="4" id="KW-0175">Coiled coil</keyword>
<dbReference type="VEuPathDB" id="FungiDB:PNEG_01670"/>
<keyword evidence="8" id="KW-1185">Reference proteome</keyword>
<comment type="similarity">
    <text evidence="1">Belongs to the proteasome subunit p27 family.</text>
</comment>
<dbReference type="InterPro" id="IPR041489">
    <property type="entry name" value="PDZ_6"/>
</dbReference>
<dbReference type="Gene3D" id="2.30.42.10">
    <property type="match status" value="1"/>
</dbReference>
<evidence type="ECO:0000259" key="6">
    <source>
        <dbReference type="Pfam" id="PF18265"/>
    </source>
</evidence>
<feature type="domain" description="PDZ" evidence="5">
    <location>
        <begin position="112"/>
        <end position="165"/>
    </location>
</feature>
<dbReference type="InterPro" id="IPR035269">
    <property type="entry name" value="PSMD9"/>
</dbReference>
<dbReference type="GeneID" id="19895364"/>
<dbReference type="FunFam" id="2.30.42.10:FF:000107">
    <property type="entry name" value="26S proteasome non-ATPase regulatory subunit 9"/>
    <property type="match status" value="1"/>
</dbReference>
<dbReference type="GO" id="GO:0005737">
    <property type="term" value="C:cytoplasm"/>
    <property type="evidence" value="ECO:0007669"/>
    <property type="project" value="TreeGrafter"/>
</dbReference>
<dbReference type="Pfam" id="PF18265">
    <property type="entry name" value="Nas2_N"/>
    <property type="match status" value="1"/>
</dbReference>
<proteinExistence type="inferred from homology"/>
<feature type="domain" description="Nas2 N-terminal" evidence="6">
    <location>
        <begin position="16"/>
        <end position="91"/>
    </location>
</feature>
<name>M7P7S1_PNEMU</name>
<dbReference type="InterPro" id="IPR036034">
    <property type="entry name" value="PDZ_sf"/>
</dbReference>
<dbReference type="eggNOG" id="KOG3129">
    <property type="taxonomic scope" value="Eukaryota"/>
</dbReference>
<dbReference type="EMBL" id="AFWA02000008">
    <property type="protein sequence ID" value="EMR09910.1"/>
    <property type="molecule type" value="Genomic_DNA"/>
</dbReference>
<evidence type="ECO:0000256" key="1">
    <source>
        <dbReference type="ARBA" id="ARBA00005256"/>
    </source>
</evidence>
<dbReference type="Gene3D" id="6.10.140.1710">
    <property type="match status" value="1"/>
</dbReference>
<dbReference type="AlphaFoldDB" id="M7P7S1"/>
<dbReference type="GO" id="GO:0070682">
    <property type="term" value="P:proteasome regulatory particle assembly"/>
    <property type="evidence" value="ECO:0007669"/>
    <property type="project" value="InterPro"/>
</dbReference>
<dbReference type="SUPFAM" id="SSF50156">
    <property type="entry name" value="PDZ domain-like"/>
    <property type="match status" value="1"/>
</dbReference>
<dbReference type="GO" id="GO:0005634">
    <property type="term" value="C:nucleus"/>
    <property type="evidence" value="ECO:0007669"/>
    <property type="project" value="TreeGrafter"/>
</dbReference>
<reference evidence="8" key="1">
    <citation type="journal article" date="2016" name="Nat. Commun.">
        <title>Genome analysis of three Pneumocystis species reveals adaptation mechanisms to life exclusively in mammalian hosts.</title>
        <authorList>
            <person name="Ma L."/>
            <person name="Chen Z."/>
            <person name="Huang D.W."/>
            <person name="Kutty G."/>
            <person name="Ishihara M."/>
            <person name="Wang H."/>
            <person name="Abouelleil A."/>
            <person name="Bishop L."/>
            <person name="Davey E."/>
            <person name="Deng R."/>
            <person name="Deng X."/>
            <person name="Fan L."/>
            <person name="Fantoni G."/>
            <person name="Fitzgerald M."/>
            <person name="Gogineni E."/>
            <person name="Goldberg J.M."/>
            <person name="Handley G."/>
            <person name="Hu X."/>
            <person name="Huber C."/>
            <person name="Jiao X."/>
            <person name="Jones K."/>
            <person name="Levin J.Z."/>
            <person name="Liu Y."/>
            <person name="Macdonald P."/>
            <person name="Melnikov A."/>
            <person name="Raley C."/>
            <person name="Sassi M."/>
            <person name="Sherman B.T."/>
            <person name="Song X."/>
            <person name="Sykes S."/>
            <person name="Tran B."/>
            <person name="Walsh L."/>
            <person name="Xia Y."/>
            <person name="Yang J."/>
            <person name="Young S."/>
            <person name="Zeng Q."/>
            <person name="Zheng X."/>
            <person name="Stephens R."/>
            <person name="Nusbaum C."/>
            <person name="Birren B.W."/>
            <person name="Azadi P."/>
            <person name="Lempicki R.A."/>
            <person name="Cuomo C.A."/>
            <person name="Kovacs J.A."/>
        </authorList>
    </citation>
    <scope>NUCLEOTIDE SEQUENCE [LARGE SCALE GENOMIC DNA]</scope>
    <source>
        <strain evidence="8">B123</strain>
    </source>
</reference>
<feature type="coiled-coil region" evidence="4">
    <location>
        <begin position="64"/>
        <end position="91"/>
    </location>
</feature>